<accession>A0A2Z7AZL1</accession>
<sequence length="459" mass="51385">MYGFELVIRQVYGLDKLHDGYLLAAVIIFLDARESGDSALSSPCWDLLAPMRPVAQQQEHGIEMVQPGSSISIVDSTAGSGAVLAQFYSMAKSTCWVRPMILIDGIWTPIQGTDYWKSSCRLSLFVNRKQVPESVVDTNFVPHGFFIEPVQYWGAAPSLIKGTDYWKSSCRLSLFVNRKQVPESVVDTNFVPHGFFIEPVQYWGAAPSLIKVWGWARVCTEIVRYSMFGLRPVSENFCRDIVVYSSAVDIFERIPTGFRSIFQQGVYTDSFVDYFSISDVQSIAEVDLVSSDGSIVYRSPSPHHESFIEVESAQLSVHIESSSVPSFSVFDPVLQIDFIQRPDSPTHTDSPMRFDSDVIPLDATTDHQILLPVGPTEFNVALDDLQTFILQRIDDSNNEILSKINTLDRACTRRLMDFITNGFSSKSWPEQVRRGGGGGGGVRLEERWGGAFRARVRVV</sequence>
<keyword evidence="2" id="KW-1185">Reference proteome</keyword>
<protein>
    <submittedName>
        <fullName evidence="1">Uncharacterized protein</fullName>
    </submittedName>
</protein>
<name>A0A2Z7AZL1_9LAMI</name>
<reference evidence="1 2" key="1">
    <citation type="journal article" date="2015" name="Proc. Natl. Acad. Sci. U.S.A.">
        <title>The resurrection genome of Boea hygrometrica: A blueprint for survival of dehydration.</title>
        <authorList>
            <person name="Xiao L."/>
            <person name="Yang G."/>
            <person name="Zhang L."/>
            <person name="Yang X."/>
            <person name="Zhao S."/>
            <person name="Ji Z."/>
            <person name="Zhou Q."/>
            <person name="Hu M."/>
            <person name="Wang Y."/>
            <person name="Chen M."/>
            <person name="Xu Y."/>
            <person name="Jin H."/>
            <person name="Xiao X."/>
            <person name="Hu G."/>
            <person name="Bao F."/>
            <person name="Hu Y."/>
            <person name="Wan P."/>
            <person name="Li L."/>
            <person name="Deng X."/>
            <person name="Kuang T."/>
            <person name="Xiang C."/>
            <person name="Zhu J.K."/>
            <person name="Oliver M.J."/>
            <person name="He Y."/>
        </authorList>
    </citation>
    <scope>NUCLEOTIDE SEQUENCE [LARGE SCALE GENOMIC DNA]</scope>
    <source>
        <strain evidence="2">cv. XS01</strain>
    </source>
</reference>
<dbReference type="EMBL" id="KV011252">
    <property type="protein sequence ID" value="KZV26420.1"/>
    <property type="molecule type" value="Genomic_DNA"/>
</dbReference>
<evidence type="ECO:0000313" key="1">
    <source>
        <dbReference type="EMBL" id="KZV26420.1"/>
    </source>
</evidence>
<organism evidence="1 2">
    <name type="scientific">Dorcoceras hygrometricum</name>
    <dbReference type="NCBI Taxonomy" id="472368"/>
    <lineage>
        <taxon>Eukaryota</taxon>
        <taxon>Viridiplantae</taxon>
        <taxon>Streptophyta</taxon>
        <taxon>Embryophyta</taxon>
        <taxon>Tracheophyta</taxon>
        <taxon>Spermatophyta</taxon>
        <taxon>Magnoliopsida</taxon>
        <taxon>eudicotyledons</taxon>
        <taxon>Gunneridae</taxon>
        <taxon>Pentapetalae</taxon>
        <taxon>asterids</taxon>
        <taxon>lamiids</taxon>
        <taxon>Lamiales</taxon>
        <taxon>Gesneriaceae</taxon>
        <taxon>Didymocarpoideae</taxon>
        <taxon>Trichosporeae</taxon>
        <taxon>Loxocarpinae</taxon>
        <taxon>Dorcoceras</taxon>
    </lineage>
</organism>
<gene>
    <name evidence="1" type="ORF">F511_14498</name>
</gene>
<dbReference type="AlphaFoldDB" id="A0A2Z7AZL1"/>
<proteinExistence type="predicted"/>
<dbReference type="Proteomes" id="UP000250235">
    <property type="component" value="Unassembled WGS sequence"/>
</dbReference>
<evidence type="ECO:0000313" key="2">
    <source>
        <dbReference type="Proteomes" id="UP000250235"/>
    </source>
</evidence>